<name>A0ABY5K0K3_9CELL</name>
<feature type="compositionally biased region" description="Basic residues" evidence="1">
    <location>
        <begin position="49"/>
        <end position="58"/>
    </location>
</feature>
<keyword evidence="2" id="KW-0812">Transmembrane</keyword>
<dbReference type="EMBL" id="CP101989">
    <property type="protein sequence ID" value="UUI63964.1"/>
    <property type="molecule type" value="Genomic_DNA"/>
</dbReference>
<dbReference type="Proteomes" id="UP001317322">
    <property type="component" value="Chromosome"/>
</dbReference>
<feature type="compositionally biased region" description="Low complexity" evidence="1">
    <location>
        <begin position="26"/>
        <end position="48"/>
    </location>
</feature>
<sequence length="173" mass="18474">MVAAPHNGVRRSRPSRATGEEPIIIRPATTPESAPTSPAPRSAPTSTTRRGRARTTRRRRTGIALAVVLLLATALPAAARAADQRSLPRPGAGAAQPDDALQDEDAWCSYLESHYLSFPSPWSARVINCGRDALAVAPVYSDEAPGTCVVVPARHSRHLGGNIARWVTDIRLC</sequence>
<proteinExistence type="predicted"/>
<keyword evidence="2" id="KW-0472">Membrane</keyword>
<evidence type="ECO:0000313" key="3">
    <source>
        <dbReference type="EMBL" id="UUI63964.1"/>
    </source>
</evidence>
<keyword evidence="2" id="KW-1133">Transmembrane helix</keyword>
<gene>
    <name evidence="3" type="ORF">NP075_12565</name>
</gene>
<protein>
    <submittedName>
        <fullName evidence="3">Uncharacterized protein</fullName>
    </submittedName>
</protein>
<feature type="region of interest" description="Disordered" evidence="1">
    <location>
        <begin position="1"/>
        <end position="58"/>
    </location>
</feature>
<feature type="transmembrane region" description="Helical" evidence="2">
    <location>
        <begin position="62"/>
        <end position="79"/>
    </location>
</feature>
<evidence type="ECO:0000256" key="1">
    <source>
        <dbReference type="SAM" id="MobiDB-lite"/>
    </source>
</evidence>
<evidence type="ECO:0000256" key="2">
    <source>
        <dbReference type="SAM" id="Phobius"/>
    </source>
</evidence>
<organism evidence="3 4">
    <name type="scientific">Cellulomonas wangsupingiae</name>
    <dbReference type="NCBI Taxonomy" id="2968085"/>
    <lineage>
        <taxon>Bacteria</taxon>
        <taxon>Bacillati</taxon>
        <taxon>Actinomycetota</taxon>
        <taxon>Actinomycetes</taxon>
        <taxon>Micrococcales</taxon>
        <taxon>Cellulomonadaceae</taxon>
        <taxon>Cellulomonas</taxon>
    </lineage>
</organism>
<evidence type="ECO:0000313" key="4">
    <source>
        <dbReference type="Proteomes" id="UP001317322"/>
    </source>
</evidence>
<reference evidence="3 4" key="1">
    <citation type="submission" date="2022-07" db="EMBL/GenBank/DDBJ databases">
        <title>Novel species in genus cellulomonas.</title>
        <authorList>
            <person name="Ye L."/>
        </authorList>
    </citation>
    <scope>NUCLEOTIDE SEQUENCE [LARGE SCALE GENOMIC DNA]</scope>
    <source>
        <strain evidence="4">zg-Y908</strain>
    </source>
</reference>
<dbReference type="RefSeq" id="WP_227565513.1">
    <property type="nucleotide sequence ID" value="NZ_CP101989.1"/>
</dbReference>
<keyword evidence="4" id="KW-1185">Reference proteome</keyword>
<accession>A0ABY5K0K3</accession>